<accession>A0ABQ5XV93</accession>
<organism evidence="2 3">
    <name type="scientific">Dyella acidisoli</name>
    <dbReference type="NCBI Taxonomy" id="1867834"/>
    <lineage>
        <taxon>Bacteria</taxon>
        <taxon>Pseudomonadati</taxon>
        <taxon>Pseudomonadota</taxon>
        <taxon>Gammaproteobacteria</taxon>
        <taxon>Lysobacterales</taxon>
        <taxon>Rhodanobacteraceae</taxon>
        <taxon>Dyella</taxon>
    </lineage>
</organism>
<keyword evidence="1" id="KW-0732">Signal</keyword>
<name>A0ABQ5XV93_9GAMM</name>
<dbReference type="SUPFAM" id="SSF81901">
    <property type="entry name" value="HCP-like"/>
    <property type="match status" value="1"/>
</dbReference>
<dbReference type="EMBL" id="BSOB01000046">
    <property type="protein sequence ID" value="GLQ94416.1"/>
    <property type="molecule type" value="Genomic_DNA"/>
</dbReference>
<comment type="caution">
    <text evidence="2">The sequence shown here is derived from an EMBL/GenBank/DDBJ whole genome shotgun (WGS) entry which is preliminary data.</text>
</comment>
<dbReference type="Gene3D" id="1.25.40.10">
    <property type="entry name" value="Tetratricopeptide repeat domain"/>
    <property type="match status" value="1"/>
</dbReference>
<keyword evidence="3" id="KW-1185">Reference proteome</keyword>
<dbReference type="InterPro" id="IPR011990">
    <property type="entry name" value="TPR-like_helical_dom_sf"/>
</dbReference>
<protein>
    <recommendedName>
        <fullName evidence="4">DUF2268 domain-containing protein</fullName>
    </recommendedName>
</protein>
<evidence type="ECO:0000256" key="1">
    <source>
        <dbReference type="SAM" id="SignalP"/>
    </source>
</evidence>
<feature type="signal peptide" evidence="1">
    <location>
        <begin position="1"/>
        <end position="20"/>
    </location>
</feature>
<evidence type="ECO:0000313" key="3">
    <source>
        <dbReference type="Proteomes" id="UP001156670"/>
    </source>
</evidence>
<proteinExistence type="predicted"/>
<feature type="chain" id="PRO_5047087007" description="DUF2268 domain-containing protein" evidence="1">
    <location>
        <begin position="21"/>
        <end position="418"/>
    </location>
</feature>
<dbReference type="RefSeq" id="WP_284322116.1">
    <property type="nucleotide sequence ID" value="NZ_BSOB01000046.1"/>
</dbReference>
<evidence type="ECO:0000313" key="2">
    <source>
        <dbReference type="EMBL" id="GLQ94416.1"/>
    </source>
</evidence>
<reference evidence="3" key="1">
    <citation type="journal article" date="2019" name="Int. J. Syst. Evol. Microbiol.">
        <title>The Global Catalogue of Microorganisms (GCM) 10K type strain sequencing project: providing services to taxonomists for standard genome sequencing and annotation.</title>
        <authorList>
            <consortium name="The Broad Institute Genomics Platform"/>
            <consortium name="The Broad Institute Genome Sequencing Center for Infectious Disease"/>
            <person name="Wu L."/>
            <person name="Ma J."/>
        </authorList>
    </citation>
    <scope>NUCLEOTIDE SEQUENCE [LARGE SCALE GENOMIC DNA]</scope>
    <source>
        <strain evidence="3">NBRC 111980</strain>
    </source>
</reference>
<gene>
    <name evidence="2" type="ORF">GCM10007901_33680</name>
</gene>
<evidence type="ECO:0008006" key="4">
    <source>
        <dbReference type="Google" id="ProtNLM"/>
    </source>
</evidence>
<sequence>MHRFTIAVLLASLFAINTHAADIQSARDWIDKGGVAFNKHDFAAAADAFQHAIAAGYPSAEGNYELACALARDGKADAALAALEKSATAGYRHPQQMQTDTDLLGLHTLPDWSRVTAKMTENAQAYHVNHNDPEKFMFVTSDIKLFWSVYDKLPDAGDPSALLDHEYLGHGTVGLQDFIHDRIRSGAHLLDVIQKHPKYYAAIRPNTLKVAQLDPEVRESMRKFKMLYPNAEFPDVYFVIGALSSGGTSSDDGLMLGTEMFSRDATVPTDELDTWASAGTKTMNYLPNIITHELMHFQQNYDGDDLLGHSVKEGAADFLASLVSRGNFNDHIYAYGYAHESVLKQEFAQDMKANDQKRWFGRDAMVNGRPADLGYFMGYRICQAYYNKAKDKKQAVSDILNIKDFGQFLKASGYLASS</sequence>
<dbReference type="Proteomes" id="UP001156670">
    <property type="component" value="Unassembled WGS sequence"/>
</dbReference>